<feature type="region of interest" description="Disordered" evidence="2">
    <location>
        <begin position="126"/>
        <end position="146"/>
    </location>
</feature>
<feature type="region of interest" description="Disordered" evidence="2">
    <location>
        <begin position="785"/>
        <end position="817"/>
    </location>
</feature>
<evidence type="ECO:0000259" key="3">
    <source>
        <dbReference type="Pfam" id="PF13976"/>
    </source>
</evidence>
<dbReference type="InterPro" id="IPR054722">
    <property type="entry name" value="PolX-like_BBD"/>
</dbReference>
<name>A0A6L2MT69_TANCI</name>
<sequence length="1002" mass="114250">MTTLADKAILWGVVNRPPMLEKGMYDSWKSRTELYMMNRQHGRMILESVKNGPLLWPTVEENEVTSQRNILNYLQRKQSKLTVMSRQPISFFKDSHQRSMHWGLYTINVDQLHAYLGQHEFHANESSQYGSPYQSSQYGSHAQSSTPLSITYPSNNFQSSVHHNVYNLSSSIPQVEYAPSVHQQSNFFQPDTGLIVPVFQKGDDPIDAINHMMSFLTAVVTSRDEAWFKDKVLLVQAQANKQILHEEELEFLAAPWIAEAQTTQCVITNKAAYQAEFKFPAQQDALILSVIEQLKTQVVNCTKINQDNKSVNEILIAELKRYKDQVRILKEGNNVDKASYSCVQSLEIDNLKHTLSEHLKEKESLQQMTELPAEQVFWSQNSENSEEPNLFAIPTLVEVPKELSKVSMVNSSLKKLKFQLASFDMVVKERTTVTAITEGTWRFEHIKACCRDEIIPFVKALKDLFNSFDQFLIDELTKVQNVFNQMEHAVEQHRVKTNRFQDKMKEFLNENERLLEQAISKDIVNIVVVQIVLWYLDSGCSKHITSNRSQLTNFVNKFLVTVKFGNDHVVNIMGYGDYKIGNVTISRVYFVEGHGHNLFSVGQFCDLDLEVAFRQHTCFIRNLERVDLLTGSRGNNLYTLSIGDMIASSPICLLSKASKTKSWLWHRRLSHLNFDAINHLARQGLVRGLPKLKFEKNHLFSACAMRKSKNKSHKPKSKDTNQEKLYLLHIDLYGPMRVKSVNGKKNDWDLLFQPLFDELLTPSPSVDPLAPEFIAPIDEVVAPELAESTGSPSSTTVDQDAPSPSKSQTTPETQPPVIPLDVEEVNHDIKVAHMRNDPLFGMPIPDVASDQSSSKVSSHTIVYPDHQIPQHNSKWTKDHPLDNIISQLSRLVSTRLQLHEQALFCYYGAFLTFVEPKTYKDALTQPAGSKQCKKSSISSNNLKYGSSYPDQIKLWYYFEVDLQSETRRTGGILKNKARLVARGYHQEKGIDFGESFAPVARL</sequence>
<dbReference type="AlphaFoldDB" id="A0A6L2MT69"/>
<feature type="domain" description="GAG-pre-integrase" evidence="3">
    <location>
        <begin position="636"/>
        <end position="708"/>
    </location>
</feature>
<evidence type="ECO:0000259" key="4">
    <source>
        <dbReference type="Pfam" id="PF22936"/>
    </source>
</evidence>
<reference evidence="5" key="1">
    <citation type="journal article" date="2019" name="Sci. Rep.">
        <title>Draft genome of Tanacetum cinerariifolium, the natural source of mosquito coil.</title>
        <authorList>
            <person name="Yamashiro T."/>
            <person name="Shiraishi A."/>
            <person name="Satake H."/>
            <person name="Nakayama K."/>
        </authorList>
    </citation>
    <scope>NUCLEOTIDE SEQUENCE</scope>
</reference>
<feature type="compositionally biased region" description="Polar residues" evidence="2">
    <location>
        <begin position="788"/>
        <end position="812"/>
    </location>
</feature>
<feature type="compositionally biased region" description="Low complexity" evidence="2">
    <location>
        <begin position="126"/>
        <end position="140"/>
    </location>
</feature>
<protein>
    <submittedName>
        <fullName evidence="5">Integrase, catalytic region, zinc finger, CCHC-type, peptidase aspartic, catalytic</fullName>
    </submittedName>
</protein>
<dbReference type="Pfam" id="PF22936">
    <property type="entry name" value="Pol_BBD"/>
    <property type="match status" value="1"/>
</dbReference>
<accession>A0A6L2MT69</accession>
<keyword evidence="1" id="KW-0175">Coiled coil</keyword>
<feature type="domain" description="Retrovirus-related Pol polyprotein from transposon TNT 1-94-like beta-barrel" evidence="4">
    <location>
        <begin position="534"/>
        <end position="605"/>
    </location>
</feature>
<comment type="caution">
    <text evidence="5">The sequence shown here is derived from an EMBL/GenBank/DDBJ whole genome shotgun (WGS) entry which is preliminary data.</text>
</comment>
<dbReference type="InterPro" id="IPR025724">
    <property type="entry name" value="GAG-pre-integrase_dom"/>
</dbReference>
<dbReference type="Pfam" id="PF13976">
    <property type="entry name" value="gag_pre-integrs"/>
    <property type="match status" value="1"/>
</dbReference>
<proteinExistence type="predicted"/>
<gene>
    <name evidence="5" type="ORF">Tci_049101</name>
</gene>
<feature type="coiled-coil region" evidence="1">
    <location>
        <begin position="312"/>
        <end position="368"/>
    </location>
</feature>
<evidence type="ECO:0000313" key="5">
    <source>
        <dbReference type="EMBL" id="GEU77123.1"/>
    </source>
</evidence>
<evidence type="ECO:0000256" key="1">
    <source>
        <dbReference type="SAM" id="Coils"/>
    </source>
</evidence>
<organism evidence="5">
    <name type="scientific">Tanacetum cinerariifolium</name>
    <name type="common">Dalmatian daisy</name>
    <name type="synonym">Chrysanthemum cinerariifolium</name>
    <dbReference type="NCBI Taxonomy" id="118510"/>
    <lineage>
        <taxon>Eukaryota</taxon>
        <taxon>Viridiplantae</taxon>
        <taxon>Streptophyta</taxon>
        <taxon>Embryophyta</taxon>
        <taxon>Tracheophyta</taxon>
        <taxon>Spermatophyta</taxon>
        <taxon>Magnoliopsida</taxon>
        <taxon>eudicotyledons</taxon>
        <taxon>Gunneridae</taxon>
        <taxon>Pentapetalae</taxon>
        <taxon>asterids</taxon>
        <taxon>campanulids</taxon>
        <taxon>Asterales</taxon>
        <taxon>Asteraceae</taxon>
        <taxon>Asteroideae</taxon>
        <taxon>Anthemideae</taxon>
        <taxon>Anthemidinae</taxon>
        <taxon>Tanacetum</taxon>
    </lineage>
</organism>
<dbReference type="EMBL" id="BKCJ010007410">
    <property type="protein sequence ID" value="GEU77123.1"/>
    <property type="molecule type" value="Genomic_DNA"/>
</dbReference>
<evidence type="ECO:0000256" key="2">
    <source>
        <dbReference type="SAM" id="MobiDB-lite"/>
    </source>
</evidence>